<dbReference type="Proteomes" id="UP000601223">
    <property type="component" value="Unassembled WGS sequence"/>
</dbReference>
<dbReference type="EMBL" id="BONF01000075">
    <property type="protein sequence ID" value="GIF86485.1"/>
    <property type="molecule type" value="Genomic_DNA"/>
</dbReference>
<dbReference type="AlphaFoldDB" id="A0A8J3NN03"/>
<evidence type="ECO:0000313" key="2">
    <source>
        <dbReference type="EMBL" id="GIF86485.1"/>
    </source>
</evidence>
<evidence type="ECO:0000256" key="1">
    <source>
        <dbReference type="SAM" id="Phobius"/>
    </source>
</evidence>
<name>A0A8J3NN03_9ACTN</name>
<reference evidence="2 3" key="1">
    <citation type="submission" date="2021-01" db="EMBL/GenBank/DDBJ databases">
        <title>Whole genome shotgun sequence of Catellatospora bangladeshensis NBRC 107357.</title>
        <authorList>
            <person name="Komaki H."/>
            <person name="Tamura T."/>
        </authorList>
    </citation>
    <scope>NUCLEOTIDE SEQUENCE [LARGE SCALE GENOMIC DNA]</scope>
    <source>
        <strain evidence="2 3">NBRC 107357</strain>
    </source>
</reference>
<protein>
    <submittedName>
        <fullName evidence="2">Uncharacterized protein</fullName>
    </submittedName>
</protein>
<proteinExistence type="predicted"/>
<keyword evidence="1" id="KW-0472">Membrane</keyword>
<gene>
    <name evidence="2" type="ORF">Cba03nite_78340</name>
</gene>
<keyword evidence="1" id="KW-0812">Transmembrane</keyword>
<dbReference type="RefSeq" id="WP_203757527.1">
    <property type="nucleotide sequence ID" value="NZ_BONF01000075.1"/>
</dbReference>
<keyword evidence="1" id="KW-1133">Transmembrane helix</keyword>
<evidence type="ECO:0000313" key="3">
    <source>
        <dbReference type="Proteomes" id="UP000601223"/>
    </source>
</evidence>
<keyword evidence="3" id="KW-1185">Reference proteome</keyword>
<comment type="caution">
    <text evidence="2">The sequence shown here is derived from an EMBL/GenBank/DDBJ whole genome shotgun (WGS) entry which is preliminary data.</text>
</comment>
<sequence>MSNKPDLLSDNGGNLFKAVGVAVMAYGTLNGKMFGVVVGGFLMVFGALLRIDDAIRRQKSE</sequence>
<organism evidence="2 3">
    <name type="scientific">Catellatospora bangladeshensis</name>
    <dbReference type="NCBI Taxonomy" id="310355"/>
    <lineage>
        <taxon>Bacteria</taxon>
        <taxon>Bacillati</taxon>
        <taxon>Actinomycetota</taxon>
        <taxon>Actinomycetes</taxon>
        <taxon>Micromonosporales</taxon>
        <taxon>Micromonosporaceae</taxon>
        <taxon>Catellatospora</taxon>
    </lineage>
</organism>
<feature type="transmembrane region" description="Helical" evidence="1">
    <location>
        <begin position="33"/>
        <end position="51"/>
    </location>
</feature>
<accession>A0A8J3NN03</accession>